<dbReference type="eggNOG" id="COG0606">
    <property type="taxonomic scope" value="Bacteria"/>
</dbReference>
<name>C1DV12_SULAA</name>
<dbReference type="HOGENOM" id="CLU_026145_1_1_0"/>
<dbReference type="OrthoDB" id="9813147at2"/>
<dbReference type="STRING" id="204536.SULAZ_0976"/>
<proteinExistence type="inferred from homology"/>
<protein>
    <submittedName>
        <fullName evidence="5">Putative Mg chelatase family protein</fullName>
    </submittedName>
</protein>
<dbReference type="Pfam" id="PF13335">
    <property type="entry name" value="Mg_chelatase_C"/>
    <property type="match status" value="1"/>
</dbReference>
<dbReference type="GO" id="GO:0003677">
    <property type="term" value="F:DNA binding"/>
    <property type="evidence" value="ECO:0007669"/>
    <property type="project" value="InterPro"/>
</dbReference>
<dbReference type="GO" id="GO:0005524">
    <property type="term" value="F:ATP binding"/>
    <property type="evidence" value="ECO:0007669"/>
    <property type="project" value="UniProtKB-KW"/>
</dbReference>
<dbReference type="InterPro" id="IPR027417">
    <property type="entry name" value="P-loop_NTPase"/>
</dbReference>
<dbReference type="SUPFAM" id="SSF52540">
    <property type="entry name" value="P-loop containing nucleoside triphosphate hydrolases"/>
    <property type="match status" value="1"/>
</dbReference>
<dbReference type="Pfam" id="PF13541">
    <property type="entry name" value="ChlI"/>
    <property type="match status" value="1"/>
</dbReference>
<dbReference type="InterPro" id="IPR045006">
    <property type="entry name" value="CHLI-like"/>
</dbReference>
<dbReference type="AlphaFoldDB" id="C1DV12"/>
<evidence type="ECO:0000313" key="5">
    <source>
        <dbReference type="EMBL" id="ACN98228.1"/>
    </source>
</evidence>
<dbReference type="NCBIfam" id="TIGR00368">
    <property type="entry name" value="YifB family Mg chelatase-like AAA ATPase"/>
    <property type="match status" value="1"/>
</dbReference>
<dbReference type="Proteomes" id="UP000001369">
    <property type="component" value="Chromosome"/>
</dbReference>
<dbReference type="EMBL" id="CP001229">
    <property type="protein sequence ID" value="ACN98228.1"/>
    <property type="molecule type" value="Genomic_DNA"/>
</dbReference>
<dbReference type="InterPro" id="IPR025158">
    <property type="entry name" value="Mg_chelat-rel_C"/>
</dbReference>
<evidence type="ECO:0000313" key="6">
    <source>
        <dbReference type="Proteomes" id="UP000001369"/>
    </source>
</evidence>
<accession>C1DV12</accession>
<keyword evidence="2" id="KW-0547">Nucleotide-binding</keyword>
<dbReference type="RefSeq" id="WP_012673553.1">
    <property type="nucleotide sequence ID" value="NC_012438.1"/>
</dbReference>
<dbReference type="PANTHER" id="PTHR32039:SF7">
    <property type="entry name" value="COMPETENCE PROTEIN COMM"/>
    <property type="match status" value="1"/>
</dbReference>
<dbReference type="InterPro" id="IPR003593">
    <property type="entry name" value="AAA+_ATPase"/>
</dbReference>
<evidence type="ECO:0000259" key="4">
    <source>
        <dbReference type="SMART" id="SM00382"/>
    </source>
</evidence>
<dbReference type="SUPFAM" id="SSF54211">
    <property type="entry name" value="Ribosomal protein S5 domain 2-like"/>
    <property type="match status" value="1"/>
</dbReference>
<dbReference type="Gene3D" id="3.40.50.300">
    <property type="entry name" value="P-loop containing nucleotide triphosphate hydrolases"/>
    <property type="match status" value="1"/>
</dbReference>
<dbReference type="InterPro" id="IPR014721">
    <property type="entry name" value="Ribsml_uS5_D2-typ_fold_subgr"/>
</dbReference>
<gene>
    <name evidence="5" type="ordered locus">SULAZ_0976</name>
</gene>
<dbReference type="PANTHER" id="PTHR32039">
    <property type="entry name" value="MAGNESIUM-CHELATASE SUBUNIT CHLI"/>
    <property type="match status" value="1"/>
</dbReference>
<dbReference type="InterPro" id="IPR000523">
    <property type="entry name" value="Mg_chelatse_chII-like_cat_dom"/>
</dbReference>
<dbReference type="Gene3D" id="3.30.230.10">
    <property type="match status" value="1"/>
</dbReference>
<organism evidence="5 6">
    <name type="scientific">Sulfurihydrogenibium azorense (strain DSM 15241 / OCM 825 / Az-Fu1)</name>
    <dbReference type="NCBI Taxonomy" id="204536"/>
    <lineage>
        <taxon>Bacteria</taxon>
        <taxon>Pseudomonadati</taxon>
        <taxon>Aquificota</taxon>
        <taxon>Aquificia</taxon>
        <taxon>Aquificales</taxon>
        <taxon>Hydrogenothermaceae</taxon>
        <taxon>Sulfurihydrogenibium</taxon>
    </lineage>
</organism>
<evidence type="ECO:0000256" key="1">
    <source>
        <dbReference type="ARBA" id="ARBA00006354"/>
    </source>
</evidence>
<sequence length="506" mass="55797">MLSVVKSGGTFGIDGYIVDVEVNITQGLPQFITVGLPDTAVKESRERVKSAIENIGFKFPVKKITVNLAPADILKVGTLYDLPIAIGILTSSGFIDQSKLEKTAFIGELALNGDLRPVKGILPIAIKLRQEGFESFILPQDNSKEAALVEGINVYGFKNLKDIVDFLNGYLKKEPERVDYEKLLEEKLDHFGDFSEVKGQYGVKKALEIAAAGFHNLLMIGSPGSGKTMLARRFVSILPPLSFEEAIEITKIHSVAGVLKDSIVKSRPFRSPHHTVSDIALIGGGSYPKPGEVSLAHNGVLFLDELPEFKKSTLEVLRQPLEDKVVSISRATGKITFPANFLLIAAANPCPCGYRFDPVKECKCTPAEIKRYLGKISGPLLDRIDLSVTVMPVRTTDLSSNKPQETSKEIRERVIKAVEIQNNRFKNEKIKFNSQMTPSHIEAYANLSESAKNTLNTAAEKLNLTARSYHRVIKVARTIADLEQSQEILDKHIITAVNYKVNENLI</sequence>
<feature type="domain" description="AAA+ ATPase" evidence="4">
    <location>
        <begin position="213"/>
        <end position="373"/>
    </location>
</feature>
<dbReference type="InterPro" id="IPR020568">
    <property type="entry name" value="Ribosomal_Su5_D2-typ_SF"/>
</dbReference>
<comment type="similarity">
    <text evidence="1">Belongs to the Mg-chelatase subunits D/I family. ComM subfamily.</text>
</comment>
<dbReference type="InterPro" id="IPR001208">
    <property type="entry name" value="MCM_dom"/>
</dbReference>
<keyword evidence="6" id="KW-1185">Reference proteome</keyword>
<evidence type="ECO:0000256" key="2">
    <source>
        <dbReference type="ARBA" id="ARBA00022741"/>
    </source>
</evidence>
<dbReference type="PRINTS" id="PR01657">
    <property type="entry name" value="MCMFAMILY"/>
</dbReference>
<dbReference type="SMART" id="SM00382">
    <property type="entry name" value="AAA"/>
    <property type="match status" value="1"/>
</dbReference>
<dbReference type="InterPro" id="IPR004482">
    <property type="entry name" value="Mg_chelat-rel"/>
</dbReference>
<reference evidence="5 6" key="1">
    <citation type="journal article" date="2009" name="J. Bacteriol.">
        <title>Complete and draft genome sequences of six members of the Aquificales.</title>
        <authorList>
            <person name="Reysenbach A.L."/>
            <person name="Hamamura N."/>
            <person name="Podar M."/>
            <person name="Griffiths E."/>
            <person name="Ferreira S."/>
            <person name="Hochstein R."/>
            <person name="Heidelberg J."/>
            <person name="Johnson J."/>
            <person name="Mead D."/>
            <person name="Pohorille A."/>
            <person name="Sarmiento M."/>
            <person name="Schweighofer K."/>
            <person name="Seshadri R."/>
            <person name="Voytek M.A."/>
        </authorList>
    </citation>
    <scope>NUCLEOTIDE SEQUENCE [LARGE SCALE GENOMIC DNA]</scope>
    <source>
        <strain evidence="6">Az-Fu1 / DSM 15241 / OCM 825</strain>
    </source>
</reference>
<evidence type="ECO:0000256" key="3">
    <source>
        <dbReference type="ARBA" id="ARBA00022840"/>
    </source>
</evidence>
<keyword evidence="3" id="KW-0067">ATP-binding</keyword>
<dbReference type="Pfam" id="PF01078">
    <property type="entry name" value="Mg_chelatase"/>
    <property type="match status" value="1"/>
</dbReference>
<dbReference type="KEGG" id="saf:SULAZ_0976"/>